<dbReference type="Proteomes" id="UP000885750">
    <property type="component" value="Unassembled WGS sequence"/>
</dbReference>
<dbReference type="PROSITE" id="PS50206">
    <property type="entry name" value="RHODANESE_3"/>
    <property type="match status" value="1"/>
</dbReference>
<feature type="chain" id="PRO_5030694381" evidence="2">
    <location>
        <begin position="31"/>
        <end position="168"/>
    </location>
</feature>
<accession>A0A7V2WVB2</accession>
<comment type="caution">
    <text evidence="4">The sequence shown here is derived from an EMBL/GenBank/DDBJ whole genome shotgun (WGS) entry which is preliminary data.</text>
</comment>
<organism evidence="4">
    <name type="scientific">Leucothrix mucor</name>
    <dbReference type="NCBI Taxonomy" id="45248"/>
    <lineage>
        <taxon>Bacteria</taxon>
        <taxon>Pseudomonadati</taxon>
        <taxon>Pseudomonadota</taxon>
        <taxon>Gammaproteobacteria</taxon>
        <taxon>Thiotrichales</taxon>
        <taxon>Thiotrichaceae</taxon>
        <taxon>Leucothrix</taxon>
    </lineage>
</organism>
<feature type="compositionally biased region" description="Polar residues" evidence="1">
    <location>
        <begin position="39"/>
        <end position="54"/>
    </location>
</feature>
<keyword evidence="2" id="KW-0732">Signal</keyword>
<dbReference type="PANTHER" id="PTHR43031">
    <property type="entry name" value="FAD-DEPENDENT OXIDOREDUCTASE"/>
    <property type="match status" value="1"/>
</dbReference>
<dbReference type="InterPro" id="IPR001763">
    <property type="entry name" value="Rhodanese-like_dom"/>
</dbReference>
<protein>
    <submittedName>
        <fullName evidence="4">Rhodanese-like domain-containing protein</fullName>
    </submittedName>
</protein>
<dbReference type="PROSITE" id="PS51257">
    <property type="entry name" value="PROKAR_LIPOPROTEIN"/>
    <property type="match status" value="1"/>
</dbReference>
<sequence length="168" mass="18322">MKIMIKYTAAMTLSFLLSACGSGTNTQAEAAPVAPQQVSSPTKTASTPIPQSGGYSNINNAQLKQLMKKGVPLVDIRLKEEWQQTGIIKGAHTITFFTKTGRINPNFMPQFTALVKQDQPVALICRSGNRTRAASQAITKQLGYKKVYNVTHGMKGWIGQKQPVVAYH</sequence>
<dbReference type="Gene3D" id="3.40.250.10">
    <property type="entry name" value="Rhodanese-like domain"/>
    <property type="match status" value="1"/>
</dbReference>
<proteinExistence type="predicted"/>
<dbReference type="InterPro" id="IPR050229">
    <property type="entry name" value="GlpE_sulfurtransferase"/>
</dbReference>
<dbReference type="PANTHER" id="PTHR43031:SF1">
    <property type="entry name" value="PYRIDINE NUCLEOTIDE-DISULPHIDE OXIDOREDUCTASE"/>
    <property type="match status" value="1"/>
</dbReference>
<reference evidence="4" key="1">
    <citation type="journal article" date="2020" name="mSystems">
        <title>Genome- and Community-Level Interaction Insights into Carbon Utilization and Element Cycling Functions of Hydrothermarchaeota in Hydrothermal Sediment.</title>
        <authorList>
            <person name="Zhou Z."/>
            <person name="Liu Y."/>
            <person name="Xu W."/>
            <person name="Pan J."/>
            <person name="Luo Z.H."/>
            <person name="Li M."/>
        </authorList>
    </citation>
    <scope>NUCLEOTIDE SEQUENCE [LARGE SCALE GENOMIC DNA]</scope>
    <source>
        <strain evidence="4">HyVt-493</strain>
    </source>
</reference>
<evidence type="ECO:0000259" key="3">
    <source>
        <dbReference type="PROSITE" id="PS50206"/>
    </source>
</evidence>
<dbReference type="AlphaFoldDB" id="A0A7V2WVB2"/>
<evidence type="ECO:0000313" key="4">
    <source>
        <dbReference type="EMBL" id="HFC92976.1"/>
    </source>
</evidence>
<evidence type="ECO:0000256" key="1">
    <source>
        <dbReference type="SAM" id="MobiDB-lite"/>
    </source>
</evidence>
<dbReference type="SMART" id="SM00450">
    <property type="entry name" value="RHOD"/>
    <property type="match status" value="1"/>
</dbReference>
<feature type="region of interest" description="Disordered" evidence="1">
    <location>
        <begin position="31"/>
        <end position="54"/>
    </location>
</feature>
<name>A0A7V2WVB2_LEUMU</name>
<dbReference type="InterPro" id="IPR036873">
    <property type="entry name" value="Rhodanese-like_dom_sf"/>
</dbReference>
<evidence type="ECO:0000256" key="2">
    <source>
        <dbReference type="SAM" id="SignalP"/>
    </source>
</evidence>
<dbReference type="SUPFAM" id="SSF52821">
    <property type="entry name" value="Rhodanese/Cell cycle control phosphatase"/>
    <property type="match status" value="1"/>
</dbReference>
<dbReference type="Pfam" id="PF00581">
    <property type="entry name" value="Rhodanese"/>
    <property type="match status" value="1"/>
</dbReference>
<feature type="signal peptide" evidence="2">
    <location>
        <begin position="1"/>
        <end position="30"/>
    </location>
</feature>
<gene>
    <name evidence="4" type="ORF">ENJ51_09210</name>
</gene>
<dbReference type="EMBL" id="DRMS01000343">
    <property type="protein sequence ID" value="HFC92976.1"/>
    <property type="molecule type" value="Genomic_DNA"/>
</dbReference>
<feature type="domain" description="Rhodanese" evidence="3">
    <location>
        <begin position="67"/>
        <end position="166"/>
    </location>
</feature>